<reference evidence="2" key="1">
    <citation type="submission" date="2020-06" db="EMBL/GenBank/DDBJ databases">
        <authorList>
            <person name="Li T."/>
            <person name="Hu X."/>
            <person name="Zhang T."/>
            <person name="Song X."/>
            <person name="Zhang H."/>
            <person name="Dai N."/>
            <person name="Sheng W."/>
            <person name="Hou X."/>
            <person name="Wei L."/>
        </authorList>
    </citation>
    <scope>NUCLEOTIDE SEQUENCE</scope>
    <source>
        <strain evidence="2">G01</strain>
        <tissue evidence="2">Leaf</tissue>
    </source>
</reference>
<reference evidence="2" key="2">
    <citation type="journal article" date="2024" name="Plant">
        <title>Genomic evolution and insights into agronomic trait innovations of Sesamum species.</title>
        <authorList>
            <person name="Miao H."/>
            <person name="Wang L."/>
            <person name="Qu L."/>
            <person name="Liu H."/>
            <person name="Sun Y."/>
            <person name="Le M."/>
            <person name="Wang Q."/>
            <person name="Wei S."/>
            <person name="Zheng Y."/>
            <person name="Lin W."/>
            <person name="Duan Y."/>
            <person name="Cao H."/>
            <person name="Xiong S."/>
            <person name="Wang X."/>
            <person name="Wei L."/>
            <person name="Li C."/>
            <person name="Ma Q."/>
            <person name="Ju M."/>
            <person name="Zhao R."/>
            <person name="Li G."/>
            <person name="Mu C."/>
            <person name="Tian Q."/>
            <person name="Mei H."/>
            <person name="Zhang T."/>
            <person name="Gao T."/>
            <person name="Zhang H."/>
        </authorList>
    </citation>
    <scope>NUCLEOTIDE SEQUENCE</scope>
    <source>
        <strain evidence="2">G01</strain>
    </source>
</reference>
<dbReference type="PANTHER" id="PTHR11439">
    <property type="entry name" value="GAG-POL-RELATED RETROTRANSPOSON"/>
    <property type="match status" value="1"/>
</dbReference>
<dbReference type="AlphaFoldDB" id="A0AAW2MLP9"/>
<protein>
    <submittedName>
        <fullName evidence="2">Secreted RxLR effector protein</fullName>
    </submittedName>
</protein>
<dbReference type="EMBL" id="JACGWK010000010">
    <property type="protein sequence ID" value="KAL0331723.1"/>
    <property type="molecule type" value="Genomic_DNA"/>
</dbReference>
<name>A0AAW2MLP9_9LAMI</name>
<gene>
    <name evidence="2" type="ORF">Sangu_1717800</name>
</gene>
<dbReference type="InterPro" id="IPR013103">
    <property type="entry name" value="RVT_2"/>
</dbReference>
<organism evidence="2">
    <name type="scientific">Sesamum angustifolium</name>
    <dbReference type="NCBI Taxonomy" id="2727405"/>
    <lineage>
        <taxon>Eukaryota</taxon>
        <taxon>Viridiplantae</taxon>
        <taxon>Streptophyta</taxon>
        <taxon>Embryophyta</taxon>
        <taxon>Tracheophyta</taxon>
        <taxon>Spermatophyta</taxon>
        <taxon>Magnoliopsida</taxon>
        <taxon>eudicotyledons</taxon>
        <taxon>Gunneridae</taxon>
        <taxon>Pentapetalae</taxon>
        <taxon>asterids</taxon>
        <taxon>lamiids</taxon>
        <taxon>Lamiales</taxon>
        <taxon>Pedaliaceae</taxon>
        <taxon>Sesamum</taxon>
    </lineage>
</organism>
<evidence type="ECO:0000259" key="1">
    <source>
        <dbReference type="Pfam" id="PF07727"/>
    </source>
</evidence>
<evidence type="ECO:0000313" key="2">
    <source>
        <dbReference type="EMBL" id="KAL0331723.1"/>
    </source>
</evidence>
<proteinExistence type="predicted"/>
<sequence>MDVKTAFLNGFVEEEIYMDQSEGFTVVGEEHKVCHLQRSIYGLKQASRSWNIHFDEVIRGYNFVKNNLTLVYTRRYQACAREAHWSAVKIILKYLRRIKDVFLVYGGGELILEGFSNANFQSDDDDAKSLSGFVFKLNGGVVAWKSSKQDHN</sequence>
<feature type="domain" description="Reverse transcriptase Ty1/copia-type" evidence="1">
    <location>
        <begin position="1"/>
        <end position="70"/>
    </location>
</feature>
<dbReference type="PANTHER" id="PTHR11439:SF467">
    <property type="entry name" value="INTEGRASE CATALYTIC DOMAIN-CONTAINING PROTEIN"/>
    <property type="match status" value="1"/>
</dbReference>
<dbReference type="Pfam" id="PF07727">
    <property type="entry name" value="RVT_2"/>
    <property type="match status" value="1"/>
</dbReference>
<comment type="caution">
    <text evidence="2">The sequence shown here is derived from an EMBL/GenBank/DDBJ whole genome shotgun (WGS) entry which is preliminary data.</text>
</comment>
<accession>A0AAW2MLP9</accession>